<evidence type="ECO:0000259" key="1">
    <source>
        <dbReference type="SMART" id="SM00642"/>
    </source>
</evidence>
<dbReference type="InterPro" id="IPR045857">
    <property type="entry name" value="O16G_dom_2"/>
</dbReference>
<sequence length="538" mass="59474">MSAGRAEPWYARAVLYQVDPLTFADADGDGTGDLPGVTSRLGHIADLGATAVWLQPFYRSPFRDGGYDVTDHCAVDPSLGTLDDVDRLVAEAERHGLRVVVDLVGQHTSVDHPWFQQARRDRGSPYRDYFIWSEEPADTYVEPIFPTVEDGVWAWDEAAGQFYRHTFYSHEPDLNLAKPDVREEVWRIVEFWLERGVSGFRVDALPHMTRTVGDGDDAPGLAWIEELRQRAAGRRADVMLLGEVDVPPEEYAGYFGSGARVDLLFDFWVNNHLFLALARQSAEPISRAWAAQPRPPQGAGYAVWLRNHDELDLERLDEDQREEVLRAFAPEESMRAYGRGIVRRLAPMLAPHGGDAQYLAAHSALLSLPGIPVLRYGDEIGMGDDLTQPGRAAVRTAMQWDAGPNGGFSAAPPRDVSIPVVGAGPFDFRARNVRHQRGDETSVLTRVRNLVLARRELGALPAQRATVTTAADGAVLVVRHDRPDGAVLQVTNLSGRPADVAPDGDGSPAGADLVADRRYDGTRLAPFGYRWYRVDGER</sequence>
<keyword evidence="2" id="KW-0378">Hydrolase</keyword>
<feature type="domain" description="Glycosyl hydrolase family 13 catalytic" evidence="1">
    <location>
        <begin position="17"/>
        <end position="395"/>
    </location>
</feature>
<dbReference type="SMART" id="SM00642">
    <property type="entry name" value="Aamy"/>
    <property type="match status" value="1"/>
</dbReference>
<reference evidence="2 3" key="1">
    <citation type="submission" date="2018-09" db="EMBL/GenBank/DDBJ databases">
        <title>Isolation, diversity and antifungal activity of actinobacteria from wheat.</title>
        <authorList>
            <person name="Han C."/>
        </authorList>
    </citation>
    <scope>NUCLEOTIDE SEQUENCE [LARGE SCALE GENOMIC DNA]</scope>
    <source>
        <strain evidence="2 3">NEAU-YY265</strain>
    </source>
</reference>
<dbReference type="Gene3D" id="3.90.400.10">
    <property type="entry name" value="Oligo-1,6-glucosidase, Domain 2"/>
    <property type="match status" value="1"/>
</dbReference>
<comment type="caution">
    <text evidence="2">The sequence shown here is derived from an EMBL/GenBank/DDBJ whole genome shotgun (WGS) entry which is preliminary data.</text>
</comment>
<dbReference type="GO" id="GO:0005975">
    <property type="term" value="P:carbohydrate metabolic process"/>
    <property type="evidence" value="ECO:0007669"/>
    <property type="project" value="InterPro"/>
</dbReference>
<keyword evidence="3" id="KW-1185">Reference proteome</keyword>
<dbReference type="Gene3D" id="3.20.20.80">
    <property type="entry name" value="Glycosidases"/>
    <property type="match status" value="1"/>
</dbReference>
<proteinExistence type="predicted"/>
<dbReference type="CDD" id="cd11334">
    <property type="entry name" value="AmyAc_TreS"/>
    <property type="match status" value="1"/>
</dbReference>
<dbReference type="RefSeq" id="WP_119661858.1">
    <property type="nucleotide sequence ID" value="NZ_QUAL01000189.1"/>
</dbReference>
<dbReference type="SUPFAM" id="SSF51445">
    <property type="entry name" value="(Trans)glycosidases"/>
    <property type="match status" value="1"/>
</dbReference>
<protein>
    <submittedName>
        <fullName evidence="2">Glycosidase</fullName>
    </submittedName>
</protein>
<dbReference type="Pfam" id="PF00128">
    <property type="entry name" value="Alpha-amylase"/>
    <property type="match status" value="2"/>
</dbReference>
<accession>A0A418KLA5</accession>
<name>A0A418KLA5_9ACTN</name>
<dbReference type="PANTHER" id="PTHR10357">
    <property type="entry name" value="ALPHA-AMYLASE FAMILY MEMBER"/>
    <property type="match status" value="1"/>
</dbReference>
<keyword evidence="2" id="KW-0326">Glycosidase</keyword>
<evidence type="ECO:0000313" key="2">
    <source>
        <dbReference type="EMBL" id="RIQ18308.1"/>
    </source>
</evidence>
<dbReference type="GO" id="GO:0016798">
    <property type="term" value="F:hydrolase activity, acting on glycosyl bonds"/>
    <property type="evidence" value="ECO:0007669"/>
    <property type="project" value="UniProtKB-KW"/>
</dbReference>
<dbReference type="EMBL" id="QUAL01000189">
    <property type="protein sequence ID" value="RIQ18308.1"/>
    <property type="molecule type" value="Genomic_DNA"/>
</dbReference>
<dbReference type="AlphaFoldDB" id="A0A418KLA5"/>
<gene>
    <name evidence="2" type="ORF">DY240_21310</name>
</gene>
<organism evidence="2 3">
    <name type="scientific">Jiangella rhizosphaerae</name>
    <dbReference type="NCBI Taxonomy" id="2293569"/>
    <lineage>
        <taxon>Bacteria</taxon>
        <taxon>Bacillati</taxon>
        <taxon>Actinomycetota</taxon>
        <taxon>Actinomycetes</taxon>
        <taxon>Jiangellales</taxon>
        <taxon>Jiangellaceae</taxon>
        <taxon>Jiangella</taxon>
    </lineage>
</organism>
<dbReference type="PANTHER" id="PTHR10357:SF219">
    <property type="entry name" value="MALTOSE ALPHA-D-GLUCOSYLTRANSFERASE"/>
    <property type="match status" value="1"/>
</dbReference>
<evidence type="ECO:0000313" key="3">
    <source>
        <dbReference type="Proteomes" id="UP000284057"/>
    </source>
</evidence>
<dbReference type="InterPro" id="IPR017853">
    <property type="entry name" value="GH"/>
</dbReference>
<dbReference type="Proteomes" id="UP000284057">
    <property type="component" value="Unassembled WGS sequence"/>
</dbReference>
<dbReference type="OrthoDB" id="9043248at2"/>
<dbReference type="InterPro" id="IPR006047">
    <property type="entry name" value="GH13_cat_dom"/>
</dbReference>